<dbReference type="GO" id="GO:0008234">
    <property type="term" value="F:cysteine-type peptidase activity"/>
    <property type="evidence" value="ECO:0007669"/>
    <property type="project" value="UniProtKB-KW"/>
</dbReference>
<feature type="domain" description="NlpC/P60" evidence="6">
    <location>
        <begin position="83"/>
        <end position="188"/>
    </location>
</feature>
<dbReference type="RefSeq" id="WP_020064613.1">
    <property type="nucleotide sequence ID" value="NZ_CP015910.2"/>
</dbReference>
<evidence type="ECO:0000256" key="4">
    <source>
        <dbReference type="ARBA" id="ARBA00022807"/>
    </source>
</evidence>
<feature type="chain" id="PRO_5017394896" evidence="5">
    <location>
        <begin position="22"/>
        <end position="229"/>
    </location>
</feature>
<keyword evidence="5" id="KW-0732">Signal</keyword>
<dbReference type="AlphaFoldDB" id="A0A3B6VWF0"/>
<evidence type="ECO:0000259" key="6">
    <source>
        <dbReference type="Pfam" id="PF00877"/>
    </source>
</evidence>
<keyword evidence="8" id="KW-1185">Reference proteome</keyword>
<comment type="similarity">
    <text evidence="1">Belongs to the peptidase C40 family.</text>
</comment>
<feature type="signal peptide" evidence="5">
    <location>
        <begin position="1"/>
        <end position="21"/>
    </location>
</feature>
<protein>
    <submittedName>
        <fullName evidence="7">Biopolymer transporter ExbB</fullName>
    </submittedName>
</protein>
<dbReference type="InterPro" id="IPR000064">
    <property type="entry name" value="NLP_P60_dom"/>
</dbReference>
<keyword evidence="3" id="KW-0378">Hydrolase</keyword>
<sequence length="229" mass="26116">MRFYIVILSLFMILFNSVSFTQTYGYDKEYQKKLEESGVEINDTQKQKVRNDINKWANFYLDKHYQYNEKATLTHPTSKEKKTFRFDCSGYVAAVYWASNIAVFEKQAILDSGGVKTIYATLSKYKKIYKDVLPNVGDIIMFDKTTSNDKKLTHAGIVIEVDKEDETVTYIHASTSKGLIIGYMNLKYPDLARKDGKIINSALKRGGGVDSLASHCFNSYGTILDIPEE</sequence>
<gene>
    <name evidence="7" type="ORF">BHYOB78_09330</name>
</gene>
<dbReference type="Proteomes" id="UP000092328">
    <property type="component" value="Chromosome"/>
</dbReference>
<dbReference type="Gene3D" id="3.90.1720.10">
    <property type="entry name" value="endopeptidase domain like (from Nostoc punctiforme)"/>
    <property type="match status" value="1"/>
</dbReference>
<dbReference type="SUPFAM" id="SSF54001">
    <property type="entry name" value="Cysteine proteinases"/>
    <property type="match status" value="1"/>
</dbReference>
<dbReference type="InterPro" id="IPR038765">
    <property type="entry name" value="Papain-like_cys_pep_sf"/>
</dbReference>
<proteinExistence type="inferred from homology"/>
<evidence type="ECO:0000256" key="1">
    <source>
        <dbReference type="ARBA" id="ARBA00007074"/>
    </source>
</evidence>
<keyword evidence="4" id="KW-0788">Thiol protease</keyword>
<evidence type="ECO:0000256" key="5">
    <source>
        <dbReference type="SAM" id="SignalP"/>
    </source>
</evidence>
<evidence type="ECO:0000256" key="2">
    <source>
        <dbReference type="ARBA" id="ARBA00022670"/>
    </source>
</evidence>
<dbReference type="Pfam" id="PF00877">
    <property type="entry name" value="NLPC_P60"/>
    <property type="match status" value="1"/>
</dbReference>
<name>A0A3B6VWF0_BRAHO</name>
<dbReference type="OrthoDB" id="370934at2"/>
<dbReference type="GO" id="GO:0006508">
    <property type="term" value="P:proteolysis"/>
    <property type="evidence" value="ECO:0007669"/>
    <property type="project" value="UniProtKB-KW"/>
</dbReference>
<evidence type="ECO:0000256" key="3">
    <source>
        <dbReference type="ARBA" id="ARBA00022801"/>
    </source>
</evidence>
<reference evidence="8" key="1">
    <citation type="journal article" date="2016" name="Genome Announc.">
        <title>Complete Genome Sequence of Brachyspira hyodysenteriae Type Strain B78 (ATCC 27164).</title>
        <authorList>
            <person name="Mirajkar N.S."/>
            <person name="Johnson T.J."/>
            <person name="Gebhart C.J."/>
        </authorList>
    </citation>
    <scope>NUCLEOTIDE SEQUENCE [LARGE SCALE GENOMIC DNA]</scope>
    <source>
        <strain evidence="8">B78</strain>
    </source>
</reference>
<keyword evidence="2" id="KW-0645">Protease</keyword>
<evidence type="ECO:0000313" key="7">
    <source>
        <dbReference type="EMBL" id="ANN64059.1"/>
    </source>
</evidence>
<evidence type="ECO:0000313" key="8">
    <source>
        <dbReference type="Proteomes" id="UP000092328"/>
    </source>
</evidence>
<dbReference type="EMBL" id="CP015910">
    <property type="protein sequence ID" value="ANN64059.1"/>
    <property type="molecule type" value="Genomic_DNA"/>
</dbReference>
<organism evidence="7 8">
    <name type="scientific">Brachyspira hyodysenteriae ATCC 27164</name>
    <dbReference type="NCBI Taxonomy" id="1266923"/>
    <lineage>
        <taxon>Bacteria</taxon>
        <taxon>Pseudomonadati</taxon>
        <taxon>Spirochaetota</taxon>
        <taxon>Spirochaetia</taxon>
        <taxon>Brachyspirales</taxon>
        <taxon>Brachyspiraceae</taxon>
        <taxon>Brachyspira</taxon>
    </lineage>
</organism>
<reference evidence="8" key="2">
    <citation type="journal article" date="2017" name="Genome Announc.">
        <title>Correction for Mirajkar et al., Complete Genome Sequence of Brachyspira hyodysenteriae Type Strain B78 (ATCC 27164).</title>
        <authorList>
            <person name="Mirajkar N.S."/>
            <person name="Johnson T.J."/>
            <person name="Gebhart C.J."/>
        </authorList>
    </citation>
    <scope>NUCLEOTIDE SEQUENCE [LARGE SCALE GENOMIC DNA]</scope>
    <source>
        <strain evidence="8">B78</strain>
    </source>
</reference>
<accession>A0A3B6VWF0</accession>
<dbReference type="KEGG" id="bhd:BHYOB78_09330"/>
<dbReference type="GeneID" id="63962444"/>